<proteinExistence type="predicted"/>
<reference evidence="2" key="2">
    <citation type="journal article" date="2021" name="PeerJ">
        <title>Extensive microbial diversity within the chicken gut microbiome revealed by metagenomics and culture.</title>
        <authorList>
            <person name="Gilroy R."/>
            <person name="Ravi A."/>
            <person name="Getino M."/>
            <person name="Pursley I."/>
            <person name="Horton D.L."/>
            <person name="Alikhan N.F."/>
            <person name="Baker D."/>
            <person name="Gharbi K."/>
            <person name="Hall N."/>
            <person name="Watson M."/>
            <person name="Adriaenssens E.M."/>
            <person name="Foster-Nyarko E."/>
            <person name="Jarju S."/>
            <person name="Secka A."/>
            <person name="Antonio M."/>
            <person name="Oren A."/>
            <person name="Chaudhuri R.R."/>
            <person name="La Ragione R."/>
            <person name="Hildebrand F."/>
            <person name="Pallen M.J."/>
        </authorList>
    </citation>
    <scope>NUCLEOTIDE SEQUENCE</scope>
    <source>
        <strain evidence="2">CHK195-26880</strain>
    </source>
</reference>
<dbReference type="EMBL" id="DVKQ01000052">
    <property type="protein sequence ID" value="HIT37619.1"/>
    <property type="molecule type" value="Genomic_DNA"/>
</dbReference>
<sequence>MNNKNVSTLGIADGIDYLKNEFIARLDEQTEEAINTYTQIQSQGTLSSANIDSITGEIKAKVTNLQNSFDDLANKLKQGMFQSQEEIESHRREIENQLSNGTY</sequence>
<evidence type="ECO:0000256" key="1">
    <source>
        <dbReference type="SAM" id="MobiDB-lite"/>
    </source>
</evidence>
<evidence type="ECO:0000313" key="3">
    <source>
        <dbReference type="Proteomes" id="UP000886833"/>
    </source>
</evidence>
<name>A0A9D1GCA6_9FIRM</name>
<accession>A0A9D1GCA6</accession>
<protein>
    <submittedName>
        <fullName evidence="2">Uncharacterized protein</fullName>
    </submittedName>
</protein>
<evidence type="ECO:0000313" key="2">
    <source>
        <dbReference type="EMBL" id="HIT37619.1"/>
    </source>
</evidence>
<organism evidence="2 3">
    <name type="scientific">Candidatus Onthousia faecipullorum</name>
    <dbReference type="NCBI Taxonomy" id="2840887"/>
    <lineage>
        <taxon>Bacteria</taxon>
        <taxon>Bacillati</taxon>
        <taxon>Bacillota</taxon>
        <taxon>Bacilli</taxon>
        <taxon>Candidatus Onthousia</taxon>
    </lineage>
</organism>
<reference evidence="2" key="1">
    <citation type="submission" date="2020-10" db="EMBL/GenBank/DDBJ databases">
        <authorList>
            <person name="Gilroy R."/>
        </authorList>
    </citation>
    <scope>NUCLEOTIDE SEQUENCE</scope>
    <source>
        <strain evidence="2">CHK195-26880</strain>
    </source>
</reference>
<comment type="caution">
    <text evidence="2">The sequence shown here is derived from an EMBL/GenBank/DDBJ whole genome shotgun (WGS) entry which is preliminary data.</text>
</comment>
<dbReference type="Proteomes" id="UP000886833">
    <property type="component" value="Unassembled WGS sequence"/>
</dbReference>
<gene>
    <name evidence="2" type="ORF">IAB59_03980</name>
</gene>
<dbReference type="AlphaFoldDB" id="A0A9D1GCA6"/>
<feature type="region of interest" description="Disordered" evidence="1">
    <location>
        <begin position="83"/>
        <end position="103"/>
    </location>
</feature>